<dbReference type="Proteomes" id="UP000005380">
    <property type="component" value="Chromosome"/>
</dbReference>
<dbReference type="RefSeq" id="WP_006459508.1">
    <property type="nucleotide sequence ID" value="NZ_CP007030.1"/>
</dbReference>
<evidence type="ECO:0008006" key="3">
    <source>
        <dbReference type="Google" id="ProtNLM"/>
    </source>
</evidence>
<dbReference type="AlphaFoldDB" id="W0DQ31"/>
<evidence type="ECO:0000313" key="2">
    <source>
        <dbReference type="Proteomes" id="UP000005380"/>
    </source>
</evidence>
<protein>
    <recommendedName>
        <fullName evidence="3">Co-chaperone DjlA N-terminal domain-containing protein</fullName>
    </recommendedName>
</protein>
<dbReference type="EMBL" id="CP007030">
    <property type="protein sequence ID" value="AHF00572.1"/>
    <property type="molecule type" value="Genomic_DNA"/>
</dbReference>
<dbReference type="SUPFAM" id="SSF158682">
    <property type="entry name" value="TerB-like"/>
    <property type="match status" value="1"/>
</dbReference>
<proteinExistence type="predicted"/>
<dbReference type="OrthoDB" id="5612302at2"/>
<dbReference type="HOGENOM" id="CLU_1916117_0_0_6"/>
<evidence type="ECO:0000313" key="1">
    <source>
        <dbReference type="EMBL" id="AHF00572.1"/>
    </source>
</evidence>
<dbReference type="InterPro" id="IPR029024">
    <property type="entry name" value="TerB-like"/>
</dbReference>
<name>W0DQ31_9GAMM</name>
<dbReference type="STRING" id="717772.THIAE_01260"/>
<keyword evidence="2" id="KW-1185">Reference proteome</keyword>
<gene>
    <name evidence="1" type="ORF">THIAE_01260</name>
</gene>
<dbReference type="KEGG" id="tao:THIAE_01260"/>
<accession>W0DQ31</accession>
<sequence>MFVDRLSQAQRQALLDLAVITAGIDNDVSEEEMQYLEELSVNYGLNLDLENHRTSSIDDLISVLDSKQSKVIVLQELIKLSYKDGHFGPEEQQKVFQIAQKLGLNDPELLLAIEKWVRQGFDWLHEGEQLLN</sequence>
<reference evidence="1 2" key="1">
    <citation type="submission" date="2013-12" db="EMBL/GenBank/DDBJ databases">
        <authorList>
            <consortium name="DOE Joint Genome Institute"/>
            <person name="Kappler U."/>
            <person name="Huntemann M."/>
            <person name="Han J."/>
            <person name="Chen A."/>
            <person name="Kyrpides N."/>
            <person name="Mavromatis K."/>
            <person name="Markowitz V."/>
            <person name="Palaniappan K."/>
            <person name="Ivanova N."/>
            <person name="Schaumberg A."/>
            <person name="Pati A."/>
            <person name="Liolios K."/>
            <person name="Nordberg H.P."/>
            <person name="Cantor M.N."/>
            <person name="Hua S.X."/>
            <person name="Woyke T."/>
        </authorList>
    </citation>
    <scope>NUCLEOTIDE SEQUENCE [LARGE SCALE GENOMIC DNA]</scope>
    <source>
        <strain evidence="2">AL2</strain>
    </source>
</reference>
<dbReference type="eggNOG" id="COG3793">
    <property type="taxonomic scope" value="Bacteria"/>
</dbReference>
<dbReference type="Gene3D" id="1.10.3680.10">
    <property type="entry name" value="TerB-like"/>
    <property type="match status" value="1"/>
</dbReference>
<dbReference type="InParanoid" id="W0DQ31"/>
<organism evidence="1 2">
    <name type="scientific">Thiomicrospira aerophila AL3</name>
    <dbReference type="NCBI Taxonomy" id="717772"/>
    <lineage>
        <taxon>Bacteria</taxon>
        <taxon>Pseudomonadati</taxon>
        <taxon>Pseudomonadota</taxon>
        <taxon>Gammaproteobacteria</taxon>
        <taxon>Thiotrichales</taxon>
        <taxon>Piscirickettsiaceae</taxon>
        <taxon>Thiomicrospira</taxon>
    </lineage>
</organism>